<comment type="similarity">
    <text evidence="1 3">Belongs to the short-chain dehydrogenases/reductases (SDR) family.</text>
</comment>
<accession>A0A132U498</accession>
<dbReference type="PROSITE" id="PS00061">
    <property type="entry name" value="ADH_SHORT"/>
    <property type="match status" value="1"/>
</dbReference>
<reference evidence="4 5" key="1">
    <citation type="submission" date="2015-08" db="EMBL/GenBank/DDBJ databases">
        <title>Genomes of Paenibacillus riograndensis.</title>
        <authorList>
            <person name="Sant'Anna F.H."/>
            <person name="Souza R."/>
            <person name="Ambrosini A."/>
            <person name="Bach E."/>
            <person name="Fernandes G."/>
            <person name="Balsanelli E."/>
            <person name="Baura V.A."/>
            <person name="Pedrosa F.O."/>
            <person name="Souza E.M."/>
            <person name="Passaglia L."/>
        </authorList>
    </citation>
    <scope>NUCLEOTIDE SEQUENCE [LARGE SCALE GENOMIC DNA]</scope>
    <source>
        <strain evidence="4 5">CAS34</strain>
    </source>
</reference>
<dbReference type="Pfam" id="PF00106">
    <property type="entry name" value="adh_short"/>
    <property type="match status" value="1"/>
</dbReference>
<dbReference type="OrthoDB" id="9810734at2"/>
<dbReference type="Proteomes" id="UP000070475">
    <property type="component" value="Unassembled WGS sequence"/>
</dbReference>
<dbReference type="InterPro" id="IPR036291">
    <property type="entry name" value="NAD(P)-bd_dom_sf"/>
</dbReference>
<dbReference type="AlphaFoldDB" id="A0A132U498"/>
<sequence>MKLTGNTIFITGGGSGIGRALAEALHKLGNKVIISGRSNERLEETIQANPGISAVELNVQDPASIQAAAKQLIEEHPDLNVLINNAGIIQPDNAGGVIDEDVLVSTVKTNLLGPIRMTSALIEHLKSKEEAVVINTTSILGFMPLAATAVYSATKAALHTYTLSQRYMLKDTSVKVLEIVPPWVQSNNNEPRAMPLASFIEATIKVLGTDTDEVLVEEAKMFRNNPGPNEGVFVTQFNDSMRSQPPKIH</sequence>
<evidence type="ECO:0000256" key="1">
    <source>
        <dbReference type="ARBA" id="ARBA00006484"/>
    </source>
</evidence>
<evidence type="ECO:0000256" key="3">
    <source>
        <dbReference type="RuleBase" id="RU000363"/>
    </source>
</evidence>
<keyword evidence="2" id="KW-0560">Oxidoreductase</keyword>
<dbReference type="SUPFAM" id="SSF51735">
    <property type="entry name" value="NAD(P)-binding Rossmann-fold domains"/>
    <property type="match status" value="1"/>
</dbReference>
<evidence type="ECO:0000313" key="5">
    <source>
        <dbReference type="Proteomes" id="UP000070475"/>
    </source>
</evidence>
<name>A0A132U498_9BACL</name>
<dbReference type="RefSeq" id="WP_060860205.1">
    <property type="nucleotide sequence ID" value="NZ_LIRB01000119.1"/>
</dbReference>
<dbReference type="Gene3D" id="3.40.50.720">
    <property type="entry name" value="NAD(P)-binding Rossmann-like Domain"/>
    <property type="match status" value="1"/>
</dbReference>
<proteinExistence type="inferred from homology"/>
<gene>
    <name evidence="4" type="ORF">AMQ84_09660</name>
</gene>
<keyword evidence="5" id="KW-1185">Reference proteome</keyword>
<comment type="caution">
    <text evidence="4">The sequence shown here is derived from an EMBL/GenBank/DDBJ whole genome shotgun (WGS) entry which is preliminary data.</text>
</comment>
<dbReference type="GO" id="GO:0016491">
    <property type="term" value="F:oxidoreductase activity"/>
    <property type="evidence" value="ECO:0007669"/>
    <property type="project" value="UniProtKB-KW"/>
</dbReference>
<dbReference type="InterPro" id="IPR020904">
    <property type="entry name" value="Sc_DH/Rdtase_CS"/>
</dbReference>
<dbReference type="PANTHER" id="PTHR44169">
    <property type="entry name" value="NADPH-DEPENDENT 1-ACYLDIHYDROXYACETONE PHOSPHATE REDUCTASE"/>
    <property type="match status" value="1"/>
</dbReference>
<organism evidence="4 5">
    <name type="scientific">Paenibacillus riograndensis</name>
    <dbReference type="NCBI Taxonomy" id="483937"/>
    <lineage>
        <taxon>Bacteria</taxon>
        <taxon>Bacillati</taxon>
        <taxon>Bacillota</taxon>
        <taxon>Bacilli</taxon>
        <taxon>Bacillales</taxon>
        <taxon>Paenibacillaceae</taxon>
        <taxon>Paenibacillus</taxon>
        <taxon>Paenibacillus sonchi group</taxon>
    </lineage>
</organism>
<dbReference type="PRINTS" id="PR00081">
    <property type="entry name" value="GDHRDH"/>
</dbReference>
<dbReference type="PATRIC" id="fig|483937.3.peg.3491"/>
<dbReference type="PRINTS" id="PR00080">
    <property type="entry name" value="SDRFAMILY"/>
</dbReference>
<dbReference type="PANTHER" id="PTHR44169:SF6">
    <property type="entry name" value="NADPH-DEPENDENT 1-ACYLDIHYDROXYACETONE PHOSPHATE REDUCTASE"/>
    <property type="match status" value="1"/>
</dbReference>
<evidence type="ECO:0000256" key="2">
    <source>
        <dbReference type="ARBA" id="ARBA00023002"/>
    </source>
</evidence>
<dbReference type="InterPro" id="IPR002347">
    <property type="entry name" value="SDR_fam"/>
</dbReference>
<dbReference type="EMBL" id="LIRB01000119">
    <property type="protein sequence ID" value="KWX78411.1"/>
    <property type="molecule type" value="Genomic_DNA"/>
</dbReference>
<protein>
    <submittedName>
        <fullName evidence="4">Short-chain dehydrogenase</fullName>
    </submittedName>
</protein>
<evidence type="ECO:0000313" key="4">
    <source>
        <dbReference type="EMBL" id="KWX78411.1"/>
    </source>
</evidence>